<sequence length="328" mass="36593">MATLDTLFPFKRHFITLGGHKLHYVHEKPAGINGQRPDAVVMVHGNPSWSFYYRNLVQALSDQYECVVPDHIGCGLSDKPGDDAYDYTLAQRIDDLEALLDSLDIRSNITLVLHDWGGMIGMGYAARYPERIKRLVLLNTAAFGLPKSKPLPLALKICRDTALGTLLVRGFNAFSSAASYVGVKRAPMAADVRRAYVAPFNSWQNRISTLRFVQDIPLKPGDRNWDLVQSIDASLQQFTQVPTIILWGLKDFVFDQHFLEGWQQRLPQAELHAFADCGHYILEDASDEVIAHIRRFIAETALAKSADEQTSNPEENALAEITPAGSAD</sequence>
<dbReference type="SUPFAM" id="SSF53474">
    <property type="entry name" value="alpha/beta-Hydrolases"/>
    <property type="match status" value="1"/>
</dbReference>
<dbReference type="Pfam" id="PF00561">
    <property type="entry name" value="Abhydrolase_1"/>
    <property type="match status" value="1"/>
</dbReference>
<dbReference type="PANTHER" id="PTHR43798:SF24">
    <property type="entry name" value="CIS-3-ALKYL-4-ALKYLOXETAN-2-ONE DECARBOXYLASE"/>
    <property type="match status" value="1"/>
</dbReference>
<dbReference type="AlphaFoldDB" id="A0A380C6T3"/>
<dbReference type="InterPro" id="IPR000073">
    <property type="entry name" value="AB_hydrolase_1"/>
</dbReference>
<organism evidence="3 4">
    <name type="scientific">Shewanella algae</name>
    <dbReference type="NCBI Taxonomy" id="38313"/>
    <lineage>
        <taxon>Bacteria</taxon>
        <taxon>Pseudomonadati</taxon>
        <taxon>Pseudomonadota</taxon>
        <taxon>Gammaproteobacteria</taxon>
        <taxon>Alteromonadales</taxon>
        <taxon>Shewanellaceae</taxon>
        <taxon>Shewanella</taxon>
    </lineage>
</organism>
<dbReference type="PANTHER" id="PTHR43798">
    <property type="entry name" value="MONOACYLGLYCEROL LIPASE"/>
    <property type="match status" value="1"/>
</dbReference>
<dbReference type="Proteomes" id="UP000254069">
    <property type="component" value="Unassembled WGS sequence"/>
</dbReference>
<dbReference type="GO" id="GO:0016020">
    <property type="term" value="C:membrane"/>
    <property type="evidence" value="ECO:0007669"/>
    <property type="project" value="TreeGrafter"/>
</dbReference>
<dbReference type="RefSeq" id="WP_115390578.1">
    <property type="nucleotide sequence ID" value="NZ_AP024614.1"/>
</dbReference>
<keyword evidence="3" id="KW-0378">Hydrolase</keyword>
<gene>
    <name evidence="3" type="primary">dhaA</name>
    <name evidence="3" type="ORF">NCTC10738_04472</name>
</gene>
<reference evidence="3 4" key="1">
    <citation type="submission" date="2018-06" db="EMBL/GenBank/DDBJ databases">
        <authorList>
            <consortium name="Pathogen Informatics"/>
            <person name="Doyle S."/>
        </authorList>
    </citation>
    <scope>NUCLEOTIDE SEQUENCE [LARGE SCALE GENOMIC DNA]</scope>
    <source>
        <strain evidence="3 4">NCTC10738</strain>
    </source>
</reference>
<evidence type="ECO:0000313" key="3">
    <source>
        <dbReference type="EMBL" id="SUJ12881.1"/>
    </source>
</evidence>
<accession>A0A380C6T3</accession>
<dbReference type="InterPro" id="IPR000639">
    <property type="entry name" value="Epox_hydrolase-like"/>
</dbReference>
<evidence type="ECO:0000259" key="2">
    <source>
        <dbReference type="Pfam" id="PF00561"/>
    </source>
</evidence>
<protein>
    <submittedName>
        <fullName evidence="3">Haloalkane dehalogenase</fullName>
        <ecNumber evidence="3">3.8.1.5</ecNumber>
    </submittedName>
</protein>
<dbReference type="EC" id="3.8.1.5" evidence="3"/>
<dbReference type="InterPro" id="IPR029058">
    <property type="entry name" value="AB_hydrolase_fold"/>
</dbReference>
<feature type="domain" description="AB hydrolase-1" evidence="2">
    <location>
        <begin position="39"/>
        <end position="284"/>
    </location>
</feature>
<feature type="region of interest" description="Disordered" evidence="1">
    <location>
        <begin position="304"/>
        <end position="328"/>
    </location>
</feature>
<name>A0A380C6T3_9GAMM</name>
<evidence type="ECO:0000256" key="1">
    <source>
        <dbReference type="SAM" id="MobiDB-lite"/>
    </source>
</evidence>
<dbReference type="PRINTS" id="PR00412">
    <property type="entry name" value="EPOXHYDRLASE"/>
</dbReference>
<dbReference type="PRINTS" id="PR00111">
    <property type="entry name" value="ABHYDROLASE"/>
</dbReference>
<keyword evidence="4" id="KW-1185">Reference proteome</keyword>
<evidence type="ECO:0000313" key="4">
    <source>
        <dbReference type="Proteomes" id="UP000254069"/>
    </source>
</evidence>
<dbReference type="GO" id="GO:0018786">
    <property type="term" value="F:haloalkane dehalogenase activity"/>
    <property type="evidence" value="ECO:0007669"/>
    <property type="project" value="UniProtKB-EC"/>
</dbReference>
<dbReference type="EMBL" id="UGYO01000002">
    <property type="protein sequence ID" value="SUJ12881.1"/>
    <property type="molecule type" value="Genomic_DNA"/>
</dbReference>
<dbReference type="InterPro" id="IPR050266">
    <property type="entry name" value="AB_hydrolase_sf"/>
</dbReference>
<proteinExistence type="predicted"/>
<dbReference type="Gene3D" id="3.40.50.1820">
    <property type="entry name" value="alpha/beta hydrolase"/>
    <property type="match status" value="1"/>
</dbReference>